<dbReference type="HOGENOM" id="CLU_003059_1_0_1"/>
<dbReference type="VEuPathDB" id="FungiDB:TSTA_062280"/>
<organism evidence="9 10">
    <name type="scientific">Talaromyces stipitatus (strain ATCC 10500 / CBS 375.48 / QM 6759 / NRRL 1006)</name>
    <name type="common">Penicillium stipitatum</name>
    <dbReference type="NCBI Taxonomy" id="441959"/>
    <lineage>
        <taxon>Eukaryota</taxon>
        <taxon>Fungi</taxon>
        <taxon>Dikarya</taxon>
        <taxon>Ascomycota</taxon>
        <taxon>Pezizomycotina</taxon>
        <taxon>Eurotiomycetes</taxon>
        <taxon>Eurotiomycetidae</taxon>
        <taxon>Eurotiales</taxon>
        <taxon>Trichocomaceae</taxon>
        <taxon>Talaromyces</taxon>
        <taxon>Talaromyces sect. Talaromyces</taxon>
    </lineage>
</organism>
<evidence type="ECO:0000256" key="1">
    <source>
        <dbReference type="ARBA" id="ARBA00022723"/>
    </source>
</evidence>
<dbReference type="InterPro" id="IPR017907">
    <property type="entry name" value="Znf_RING_CS"/>
</dbReference>
<dbReference type="GO" id="GO:0016020">
    <property type="term" value="C:membrane"/>
    <property type="evidence" value="ECO:0007669"/>
    <property type="project" value="TreeGrafter"/>
</dbReference>
<evidence type="ECO:0000256" key="6">
    <source>
        <dbReference type="PROSITE-ProRule" id="PRU01161"/>
    </source>
</evidence>
<dbReference type="GO" id="GO:0046486">
    <property type="term" value="P:glycerolipid metabolic process"/>
    <property type="evidence" value="ECO:0007669"/>
    <property type="project" value="UniProtKB-ARBA"/>
</dbReference>
<feature type="domain" description="PNPLA" evidence="8">
    <location>
        <begin position="470"/>
        <end position="677"/>
    </location>
</feature>
<feature type="active site" description="Nucleophile" evidence="6">
    <location>
        <position position="503"/>
    </location>
</feature>
<reference evidence="10" key="1">
    <citation type="journal article" date="2015" name="Genome Announc.">
        <title>Genome sequence of the AIDS-associated pathogen Penicillium marneffei (ATCC18224) and its near taxonomic relative Talaromyces stipitatus (ATCC10500).</title>
        <authorList>
            <person name="Nierman W.C."/>
            <person name="Fedorova-Abrams N.D."/>
            <person name="Andrianopoulos A."/>
        </authorList>
    </citation>
    <scope>NUCLEOTIDE SEQUENCE [LARGE SCALE GENOMIC DNA]</scope>
    <source>
        <strain evidence="10">ATCC 10500 / CBS 375.48 / QM 6759 / NRRL 1006</strain>
    </source>
</reference>
<evidence type="ECO:0000259" key="8">
    <source>
        <dbReference type="PROSITE" id="PS51635"/>
    </source>
</evidence>
<dbReference type="AlphaFoldDB" id="B8LX91"/>
<feature type="active site" description="Proton acceptor" evidence="6">
    <location>
        <position position="664"/>
    </location>
</feature>
<keyword evidence="2 5" id="KW-0863">Zinc-finger</keyword>
<dbReference type="STRING" id="441959.B8LX91"/>
<dbReference type="OMA" id="TICDICA"/>
<dbReference type="Gene3D" id="3.30.40.10">
    <property type="entry name" value="Zinc/RING finger domain, C3HC4 (zinc finger)"/>
    <property type="match status" value="1"/>
</dbReference>
<dbReference type="RefSeq" id="XP_002340128.1">
    <property type="nucleotide sequence ID" value="XM_002340087.1"/>
</dbReference>
<evidence type="ECO:0000256" key="2">
    <source>
        <dbReference type="ARBA" id="ARBA00022771"/>
    </source>
</evidence>
<evidence type="ECO:0000313" key="9">
    <source>
        <dbReference type="EMBL" id="EED22741.1"/>
    </source>
</evidence>
<dbReference type="Pfam" id="PF01734">
    <property type="entry name" value="Patatin"/>
    <property type="match status" value="1"/>
</dbReference>
<evidence type="ECO:0000256" key="5">
    <source>
        <dbReference type="PROSITE-ProRule" id="PRU00175"/>
    </source>
</evidence>
<dbReference type="GO" id="GO:0008270">
    <property type="term" value="F:zinc ion binding"/>
    <property type="evidence" value="ECO:0007669"/>
    <property type="project" value="UniProtKB-KW"/>
</dbReference>
<dbReference type="InParanoid" id="B8LX91"/>
<dbReference type="GO" id="GO:0019369">
    <property type="term" value="P:arachidonate metabolic process"/>
    <property type="evidence" value="ECO:0007669"/>
    <property type="project" value="TreeGrafter"/>
</dbReference>
<dbReference type="SUPFAM" id="SSF52151">
    <property type="entry name" value="FabD/lysophospholipase-like"/>
    <property type="match status" value="1"/>
</dbReference>
<sequence length="908" mass="101843">MASWLHLTSDSGGWCLEDSGRLRQAVQSMKHPTAQYPLIVYLLGGPCKRQALRVLLPYNNTARQGSWGISNLHLRNSNIETAYPEIFIDGILEANTRRPCRTSKRNDPTLVRQYRIHRMQYQSYAHVRDHIFHQCILPFIQVLCIFADELQEPEVLEKSLSDLASTACRNEAAAQPHLLVVLTDPNNTSQKDEVVTKSPTFDKIRRSQLRWAVVDLRDRVELSAVARFEPLRLKMRQELETARIVSEDRRLLFCATHLEALMQKAVKHAAQGSRQKFDIIAAARANNPVPQGIEYHLTNFLRLATQHGLPRTDIVTLVASALAVDAYPPNMHAFDPRTIFRRLYARHCHAVWRANSQAMEECETVESFFASFASRITRFHRPVDLRRRILGYNLGTWAPLKTNLTCLYCLLRGTCEVLPCGHAICDVCIRRFAAPGAGEYLFRLETCDLCQSTFTYTVRQVPPTQRPNILVLDGGGVRGIVTLGYLRELASLRNWFQLVVGTSVGGLIAIYEYIENYSPEQALEAFVPFARLIFPRKQRLPGPIDFFGNLARNLLSDGSYNSETLDSILAEAFGDQRRLYEASRHSQGGCRVAITASQVEKNGELCLFTNYRGPERPEGLTSYDVMAPANVDDEPFLWQVARCAVAALGYFQTKRLAGLGTFQDGGICANCPVRVALRESSLLWPHSKRPNVVVSIGTGYLDRKEEENVSIAHHLPRVVSDILSQGYIKRAKDAFLNSAAVDGTHGWKEARDSIPDDLRNDVFRLDVALPQLPELDDAGSIDGLASLSYEIPKSLIHSLLSTSFFFELDTKPLFSRQSIRCEGSILCSRDSSRQVLTRIESEIPGAVFMTDLGENLGMVQVHDGCEKCGYYRKRVTFGRQNSVVQIIVLTGGLLCANVIVRGGGNDVE</sequence>
<dbReference type="EMBL" id="EQ962652">
    <property type="protein sequence ID" value="EED22741.1"/>
    <property type="molecule type" value="Genomic_DNA"/>
</dbReference>
<dbReference type="Proteomes" id="UP000001745">
    <property type="component" value="Unassembled WGS sequence"/>
</dbReference>
<dbReference type="InterPro" id="IPR001841">
    <property type="entry name" value="Znf_RING"/>
</dbReference>
<name>B8LX91_TALSN</name>
<dbReference type="InterPro" id="IPR002641">
    <property type="entry name" value="PNPLA_dom"/>
</dbReference>
<evidence type="ECO:0000313" key="10">
    <source>
        <dbReference type="Proteomes" id="UP000001745"/>
    </source>
</evidence>
<keyword evidence="6" id="KW-0378">Hydrolase</keyword>
<dbReference type="PROSITE" id="PS50089">
    <property type="entry name" value="ZF_RING_2"/>
    <property type="match status" value="1"/>
</dbReference>
<feature type="short sequence motif" description="GXGXXG" evidence="6">
    <location>
        <begin position="474"/>
        <end position="479"/>
    </location>
</feature>
<dbReference type="GO" id="GO:0047499">
    <property type="term" value="F:calcium-independent phospholipase A2 activity"/>
    <property type="evidence" value="ECO:0007669"/>
    <property type="project" value="TreeGrafter"/>
</dbReference>
<dbReference type="PhylomeDB" id="B8LX91"/>
<accession>B8LX91</accession>
<feature type="short sequence motif" description="DGA/G" evidence="6">
    <location>
        <begin position="664"/>
        <end position="666"/>
    </location>
</feature>
<evidence type="ECO:0000256" key="3">
    <source>
        <dbReference type="ARBA" id="ARBA00022833"/>
    </source>
</evidence>
<protein>
    <submittedName>
        <fullName evidence="9">Uncharacterized protein</fullName>
    </submittedName>
</protein>
<feature type="short sequence motif" description="GXSXG" evidence="6">
    <location>
        <begin position="501"/>
        <end position="505"/>
    </location>
</feature>
<dbReference type="PANTHER" id="PTHR24185:SF8">
    <property type="entry name" value="PNPLA DOMAIN-CONTAINING PROTEIN"/>
    <property type="match status" value="1"/>
</dbReference>
<evidence type="ECO:0000259" key="7">
    <source>
        <dbReference type="PROSITE" id="PS50089"/>
    </source>
</evidence>
<dbReference type="Gene3D" id="3.40.1090.10">
    <property type="entry name" value="Cytosolic phospholipase A2 catalytic domain"/>
    <property type="match status" value="1"/>
</dbReference>
<dbReference type="GeneID" id="8103927"/>
<dbReference type="OrthoDB" id="194358at2759"/>
<dbReference type="CDD" id="cd07199">
    <property type="entry name" value="Pat17_PNPLA8_PNPLA9_like"/>
    <property type="match status" value="1"/>
</dbReference>
<dbReference type="GO" id="GO:0016042">
    <property type="term" value="P:lipid catabolic process"/>
    <property type="evidence" value="ECO:0007669"/>
    <property type="project" value="UniProtKB-UniRule"/>
</dbReference>
<keyword evidence="3" id="KW-0862">Zinc</keyword>
<gene>
    <name evidence="9" type="ORF">TSTA_062280</name>
</gene>
<dbReference type="PANTHER" id="PTHR24185">
    <property type="entry name" value="CALCIUM-INDEPENDENT PHOSPHOLIPASE A2-GAMMA"/>
    <property type="match status" value="1"/>
</dbReference>
<keyword evidence="6" id="KW-0442">Lipid degradation</keyword>
<dbReference type="PROSITE" id="PS51635">
    <property type="entry name" value="PNPLA"/>
    <property type="match status" value="1"/>
</dbReference>
<keyword evidence="1" id="KW-0479">Metal-binding</keyword>
<dbReference type="InterPro" id="IPR013083">
    <property type="entry name" value="Znf_RING/FYVE/PHD"/>
</dbReference>
<keyword evidence="10" id="KW-1185">Reference proteome</keyword>
<dbReference type="PROSITE" id="PS00518">
    <property type="entry name" value="ZF_RING_1"/>
    <property type="match status" value="1"/>
</dbReference>
<dbReference type="InterPro" id="IPR016035">
    <property type="entry name" value="Acyl_Trfase/lysoPLipase"/>
</dbReference>
<feature type="domain" description="RING-type" evidence="7">
    <location>
        <begin position="406"/>
        <end position="451"/>
    </location>
</feature>
<evidence type="ECO:0000256" key="4">
    <source>
        <dbReference type="ARBA" id="ARBA00023098"/>
    </source>
</evidence>
<dbReference type="eggNOG" id="KOG4231">
    <property type="taxonomic scope" value="Eukaryota"/>
</dbReference>
<keyword evidence="4 6" id="KW-0443">Lipid metabolism</keyword>
<proteinExistence type="predicted"/>